<dbReference type="Proteomes" id="UP001500420">
    <property type="component" value="Unassembled WGS sequence"/>
</dbReference>
<evidence type="ECO:0000313" key="2">
    <source>
        <dbReference type="EMBL" id="GAA0680542.1"/>
    </source>
</evidence>
<feature type="transmembrane region" description="Helical" evidence="1">
    <location>
        <begin position="12"/>
        <end position="30"/>
    </location>
</feature>
<proteinExistence type="predicted"/>
<keyword evidence="1" id="KW-0812">Transmembrane</keyword>
<protein>
    <submittedName>
        <fullName evidence="2">Uncharacterized protein</fullName>
    </submittedName>
</protein>
<gene>
    <name evidence="2" type="ORF">GCM10009020_31710</name>
</gene>
<keyword evidence="1" id="KW-1133">Transmembrane helix</keyword>
<dbReference type="RefSeq" id="WP_343775104.1">
    <property type="nucleotide sequence ID" value="NZ_BAAADV010000007.1"/>
</dbReference>
<feature type="transmembrane region" description="Helical" evidence="1">
    <location>
        <begin position="88"/>
        <end position="105"/>
    </location>
</feature>
<organism evidence="2 3">
    <name type="scientific">Natronoarchaeum mannanilyticum</name>
    <dbReference type="NCBI Taxonomy" id="926360"/>
    <lineage>
        <taxon>Archaea</taxon>
        <taxon>Methanobacteriati</taxon>
        <taxon>Methanobacteriota</taxon>
        <taxon>Stenosarchaea group</taxon>
        <taxon>Halobacteria</taxon>
        <taxon>Halobacteriales</taxon>
        <taxon>Natronoarchaeaceae</taxon>
    </lineage>
</organism>
<reference evidence="2 3" key="1">
    <citation type="journal article" date="2019" name="Int. J. Syst. Evol. Microbiol.">
        <title>The Global Catalogue of Microorganisms (GCM) 10K type strain sequencing project: providing services to taxonomists for standard genome sequencing and annotation.</title>
        <authorList>
            <consortium name="The Broad Institute Genomics Platform"/>
            <consortium name="The Broad Institute Genome Sequencing Center for Infectious Disease"/>
            <person name="Wu L."/>
            <person name="Ma J."/>
        </authorList>
    </citation>
    <scope>NUCLEOTIDE SEQUENCE [LARGE SCALE GENOMIC DNA]</scope>
    <source>
        <strain evidence="2 3">JCM 16328</strain>
    </source>
</reference>
<dbReference type="EMBL" id="BAAADV010000007">
    <property type="protein sequence ID" value="GAA0680542.1"/>
    <property type="molecule type" value="Genomic_DNA"/>
</dbReference>
<evidence type="ECO:0000256" key="1">
    <source>
        <dbReference type="SAM" id="Phobius"/>
    </source>
</evidence>
<sequence length="194" mass="20201">MSSLSGVIDDERVNAALSWGIVALVAYAAIESTLTGELLWAGLAAVTGALAALPPIRAREARTMVSWEVLALAAVPLVGRSLGVVTQAATYLAVATLALLIAVEIDSFSSAAMTPRFAIAFVVANTMAVASVWTIAQFASDALVGTSSLPGQTRLMWDLVLATAVGLGAGLLFELYFRRYGGPDRDERSRGESA</sequence>
<feature type="transmembrane region" description="Helical" evidence="1">
    <location>
        <begin position="117"/>
        <end position="136"/>
    </location>
</feature>
<dbReference type="AlphaFoldDB" id="A0AAV3TDE3"/>
<keyword evidence="3" id="KW-1185">Reference proteome</keyword>
<comment type="caution">
    <text evidence="2">The sequence shown here is derived from an EMBL/GenBank/DDBJ whole genome shotgun (WGS) entry which is preliminary data.</text>
</comment>
<evidence type="ECO:0000313" key="3">
    <source>
        <dbReference type="Proteomes" id="UP001500420"/>
    </source>
</evidence>
<name>A0AAV3TDE3_9EURY</name>
<feature type="transmembrane region" description="Helical" evidence="1">
    <location>
        <begin position="156"/>
        <end position="177"/>
    </location>
</feature>
<keyword evidence="1" id="KW-0472">Membrane</keyword>
<accession>A0AAV3TDE3</accession>